<dbReference type="SUPFAM" id="SSF52499">
    <property type="entry name" value="Isochorismatase-like hydrolases"/>
    <property type="match status" value="1"/>
</dbReference>
<dbReference type="Pfam" id="PF00857">
    <property type="entry name" value="Isochorismatase"/>
    <property type="match status" value="1"/>
</dbReference>
<reference evidence="2" key="1">
    <citation type="journal article" date="2011" name="Environ. Microbiol.">
        <title>Genomic insights into the metabolic potential of the polycyclic aromatic hydrocarbon degrading sulfate-reducing Deltaproteobacterium N47.</title>
        <authorList>
            <person name="Bergmann F."/>
            <person name="Selesi D."/>
            <person name="Weinmaier T."/>
            <person name="Tischler P."/>
            <person name="Rattei T."/>
            <person name="Meckenstock R.U."/>
        </authorList>
    </citation>
    <scope>NUCLEOTIDE SEQUENCE</scope>
</reference>
<organism evidence="2">
    <name type="scientific">uncultured Desulfobacterium sp</name>
    <dbReference type="NCBI Taxonomy" id="201089"/>
    <lineage>
        <taxon>Bacteria</taxon>
        <taxon>Pseudomonadati</taxon>
        <taxon>Thermodesulfobacteriota</taxon>
        <taxon>Desulfobacteria</taxon>
        <taxon>Desulfobacterales</taxon>
        <taxon>Desulfobacteriaceae</taxon>
        <taxon>Desulfobacterium</taxon>
        <taxon>environmental samples</taxon>
    </lineage>
</organism>
<dbReference type="PANTHER" id="PTHR47044">
    <property type="entry name" value="OS02G0276400 PROTEIN"/>
    <property type="match status" value="1"/>
</dbReference>
<dbReference type="InterPro" id="IPR000868">
    <property type="entry name" value="Isochorismatase-like_dom"/>
</dbReference>
<proteinExistence type="predicted"/>
<dbReference type="EMBL" id="FR695874">
    <property type="protein sequence ID" value="CBX30283.1"/>
    <property type="molecule type" value="Genomic_DNA"/>
</dbReference>
<evidence type="ECO:0000259" key="1">
    <source>
        <dbReference type="Pfam" id="PF00857"/>
    </source>
</evidence>
<dbReference type="CDD" id="cd00431">
    <property type="entry name" value="cysteine_hydrolases"/>
    <property type="match status" value="1"/>
</dbReference>
<dbReference type="InterPro" id="IPR036380">
    <property type="entry name" value="Isochorismatase-like_sf"/>
</dbReference>
<accession>E1YI14</accession>
<name>E1YI14_9BACT</name>
<protein>
    <recommendedName>
        <fullName evidence="1">Isochorismatase-like domain-containing protein</fullName>
    </recommendedName>
</protein>
<evidence type="ECO:0000313" key="2">
    <source>
        <dbReference type="EMBL" id="CBX30283.1"/>
    </source>
</evidence>
<sequence>MDSIKDTCIEISDISPKTTALLIIDMQNDVMNMVPPGRQVIPVIKQVLDACRNKGISVIHKVRIQRPDGIDVERFRVEMFKNKPYLVEGTPGAEIVPELKPAKGEFQVKGARFSGFFQTDMQLVLTRLGVKNLVICGVQTPNCIRSTVTDAIGYDYDVILLKDAIAAQTEQVHEANLFDMKNMGVTIILSDEFLGMI</sequence>
<dbReference type="AlphaFoldDB" id="E1YI14"/>
<gene>
    <name evidence="2" type="ORF">N47_D30920</name>
</gene>
<feature type="domain" description="Isochorismatase-like" evidence="1">
    <location>
        <begin position="19"/>
        <end position="191"/>
    </location>
</feature>
<dbReference type="Gene3D" id="3.40.50.850">
    <property type="entry name" value="Isochorismatase-like"/>
    <property type="match status" value="1"/>
</dbReference>